<gene>
    <name evidence="2" type="ORF">HOLleu_43787</name>
</gene>
<evidence type="ECO:0000313" key="3">
    <source>
        <dbReference type="Proteomes" id="UP001152320"/>
    </source>
</evidence>
<dbReference type="InterPro" id="IPR042479">
    <property type="entry name" value="Slf1"/>
</dbReference>
<dbReference type="EMBL" id="JAIZAY010000458">
    <property type="protein sequence ID" value="KAJ8018296.1"/>
    <property type="molecule type" value="Genomic_DNA"/>
</dbReference>
<proteinExistence type="predicted"/>
<reference evidence="2" key="1">
    <citation type="submission" date="2021-10" db="EMBL/GenBank/DDBJ databases">
        <title>Tropical sea cucumber genome reveals ecological adaptation and Cuvierian tubules defense mechanism.</title>
        <authorList>
            <person name="Chen T."/>
        </authorList>
    </citation>
    <scope>NUCLEOTIDE SEQUENCE</scope>
    <source>
        <strain evidence="2">Nanhai2018</strain>
        <tissue evidence="2">Muscle</tissue>
    </source>
</reference>
<dbReference type="CDD" id="cd17738">
    <property type="entry name" value="BRCT_TopBP1_rpt7"/>
    <property type="match status" value="1"/>
</dbReference>
<accession>A0A9Q0YB69</accession>
<protein>
    <recommendedName>
        <fullName evidence="1">BRCT domain-containing protein</fullName>
    </recommendedName>
</protein>
<dbReference type="GO" id="GO:0005634">
    <property type="term" value="C:nucleus"/>
    <property type="evidence" value="ECO:0007669"/>
    <property type="project" value="TreeGrafter"/>
</dbReference>
<dbReference type="PANTHER" id="PTHR46677:SF1">
    <property type="entry name" value="SMC5-SMC6 COMPLEX LOCALIZATION FACTOR PROTEIN 1"/>
    <property type="match status" value="1"/>
</dbReference>
<organism evidence="2 3">
    <name type="scientific">Holothuria leucospilota</name>
    <name type="common">Black long sea cucumber</name>
    <name type="synonym">Mertensiothuria leucospilota</name>
    <dbReference type="NCBI Taxonomy" id="206669"/>
    <lineage>
        <taxon>Eukaryota</taxon>
        <taxon>Metazoa</taxon>
        <taxon>Echinodermata</taxon>
        <taxon>Eleutherozoa</taxon>
        <taxon>Echinozoa</taxon>
        <taxon>Holothuroidea</taxon>
        <taxon>Aspidochirotacea</taxon>
        <taxon>Aspidochirotida</taxon>
        <taxon>Holothuriidae</taxon>
        <taxon>Holothuria</taxon>
    </lineage>
</organism>
<name>A0A9Q0YB69_HOLLE</name>
<sequence length="121" mass="13707">MEPSRQTKTRICNRLFLLTGFSNEDKNKLLNMIADLGGKFKETMEFVPECTHVISAKPIRSEKFLCGCASGTVANSCCFLSTLSTILLCFSVSKSKLLCHRFFHPNIFEFISLQRWTESVS</sequence>
<dbReference type="PANTHER" id="PTHR46677">
    <property type="entry name" value="SMC5-SMC6 COMPLEX LOCALIZATION FACTOR PROTEIN 1"/>
    <property type="match status" value="1"/>
</dbReference>
<feature type="domain" description="BRCT" evidence="1">
    <location>
        <begin position="18"/>
        <end position="58"/>
    </location>
</feature>
<dbReference type="GO" id="GO:0035861">
    <property type="term" value="C:site of double-strand break"/>
    <property type="evidence" value="ECO:0007669"/>
    <property type="project" value="TreeGrafter"/>
</dbReference>
<dbReference type="SUPFAM" id="SSF52113">
    <property type="entry name" value="BRCT domain"/>
    <property type="match status" value="1"/>
</dbReference>
<dbReference type="OrthoDB" id="273147at2759"/>
<dbReference type="GO" id="GO:1990166">
    <property type="term" value="P:protein localization to site of double-strand break"/>
    <property type="evidence" value="ECO:0007669"/>
    <property type="project" value="TreeGrafter"/>
</dbReference>
<evidence type="ECO:0000259" key="1">
    <source>
        <dbReference type="Pfam" id="PF12738"/>
    </source>
</evidence>
<dbReference type="GO" id="GO:2000781">
    <property type="term" value="P:positive regulation of double-strand break repair"/>
    <property type="evidence" value="ECO:0007669"/>
    <property type="project" value="InterPro"/>
</dbReference>
<comment type="caution">
    <text evidence="2">The sequence shown here is derived from an EMBL/GenBank/DDBJ whole genome shotgun (WGS) entry which is preliminary data.</text>
</comment>
<dbReference type="AlphaFoldDB" id="A0A9Q0YB69"/>
<dbReference type="Pfam" id="PF12738">
    <property type="entry name" value="PTCB-BRCT"/>
    <property type="match status" value="1"/>
</dbReference>
<dbReference type="GO" id="GO:0006974">
    <property type="term" value="P:DNA damage response"/>
    <property type="evidence" value="ECO:0007669"/>
    <property type="project" value="TreeGrafter"/>
</dbReference>
<dbReference type="InterPro" id="IPR036420">
    <property type="entry name" value="BRCT_dom_sf"/>
</dbReference>
<dbReference type="Gene3D" id="3.40.50.10190">
    <property type="entry name" value="BRCT domain"/>
    <property type="match status" value="1"/>
</dbReference>
<dbReference type="InterPro" id="IPR001357">
    <property type="entry name" value="BRCT_dom"/>
</dbReference>
<keyword evidence="3" id="KW-1185">Reference proteome</keyword>
<evidence type="ECO:0000313" key="2">
    <source>
        <dbReference type="EMBL" id="KAJ8018296.1"/>
    </source>
</evidence>
<dbReference type="Proteomes" id="UP001152320">
    <property type="component" value="Unassembled WGS sequence"/>
</dbReference>